<evidence type="ECO:0000313" key="3">
    <source>
        <dbReference type="Proteomes" id="UP001166093"/>
    </source>
</evidence>
<dbReference type="PANTHER" id="PTHR37476">
    <property type="entry name" value="COILED-COIL DOMAIN-CONTAINING PROTEIN 171"/>
    <property type="match status" value="1"/>
</dbReference>
<feature type="non-terminal residue" evidence="2">
    <location>
        <position position="1"/>
    </location>
</feature>
<feature type="coiled-coil region" evidence="1">
    <location>
        <begin position="103"/>
        <end position="141"/>
    </location>
</feature>
<dbReference type="InterPro" id="IPR036691">
    <property type="entry name" value="Endo/exonu/phosph_ase_sf"/>
</dbReference>
<organism evidence="2 3">
    <name type="scientific">Polyodon spathula</name>
    <name type="common">North American paddlefish</name>
    <name type="synonym">Squalus spathula</name>
    <dbReference type="NCBI Taxonomy" id="7913"/>
    <lineage>
        <taxon>Eukaryota</taxon>
        <taxon>Metazoa</taxon>
        <taxon>Chordata</taxon>
        <taxon>Craniata</taxon>
        <taxon>Vertebrata</taxon>
        <taxon>Euteleostomi</taxon>
        <taxon>Actinopterygii</taxon>
        <taxon>Chondrostei</taxon>
        <taxon>Acipenseriformes</taxon>
        <taxon>Polyodontidae</taxon>
        <taxon>Polyodon</taxon>
    </lineage>
</organism>
<accession>A0ABS2XUR0</accession>
<name>A0ABS2XUR0_POLSP</name>
<keyword evidence="3" id="KW-1185">Reference proteome</keyword>
<dbReference type="SUPFAM" id="SSF56219">
    <property type="entry name" value="DNase I-like"/>
    <property type="match status" value="1"/>
</dbReference>
<dbReference type="EMBL" id="JAAWVQ010072309">
    <property type="protein sequence ID" value="MBN3277657.1"/>
    <property type="molecule type" value="Genomic_DNA"/>
</dbReference>
<comment type="caution">
    <text evidence="2">The sequence shown here is derived from an EMBL/GenBank/DDBJ whole genome shotgun (WGS) entry which is preliminary data.</text>
</comment>
<sequence>QEDTFMDVHKKLTELAMERNKDAVALRRQTSELEYSAECQERSKKDLELTLQRVKNVDETTMLERAAHLESKFNSEIIQFLICDLEAALQVEQSSQAEAVSSFEMIKEQSREVEKAYKQEKEKTQQSIEKLQREAHTLSGAHFHSHLHTDKQANQLILTVSERSGRSSRALSYRGPSVCCALSPSHYITSKVITYWYIINQVLGSASPSKRKPVNARLLRARFNGKHCKLTIIQCYSPTNNAEPEEKETFHDTLQAEKEKVPEHDVLMGDLNAKVGSDNTGRERIMSFALPHMGTQVCGTMNENGEKLCYFCGMNRMVIGGTIFEHKNIHNLTWISPNIMINSKWRRSLLDVCVKRGAGNSSDHHLLQATIKLKLRKIGSCKQTRQEHFNLHFLRDITQATAVTVKVKNKFKILAKKAVASEQIHKKWNNIKNVYNQISKEILGIKTRHHKDWISAATWENIQENILKTK</sequence>
<dbReference type="PANTHER" id="PTHR37476:SF1">
    <property type="entry name" value="COILED-COIL DOMAIN-CONTAINING PROTEIN 171"/>
    <property type="match status" value="1"/>
</dbReference>
<proteinExistence type="predicted"/>
<protein>
    <submittedName>
        <fullName evidence="2">CC171 protein</fullName>
    </submittedName>
</protein>
<evidence type="ECO:0000256" key="1">
    <source>
        <dbReference type="SAM" id="Coils"/>
    </source>
</evidence>
<gene>
    <name evidence="2" type="primary">Ccdc171</name>
    <name evidence="2" type="ORF">GTO93_0022089</name>
</gene>
<dbReference type="Gene3D" id="3.60.10.10">
    <property type="entry name" value="Endonuclease/exonuclease/phosphatase"/>
    <property type="match status" value="1"/>
</dbReference>
<evidence type="ECO:0000313" key="2">
    <source>
        <dbReference type="EMBL" id="MBN3277657.1"/>
    </source>
</evidence>
<reference evidence="2" key="1">
    <citation type="journal article" date="2021" name="Cell">
        <title>Tracing the genetic footprints of vertebrate landing in non-teleost ray-finned fishes.</title>
        <authorList>
            <person name="Bi X."/>
            <person name="Wang K."/>
            <person name="Yang L."/>
            <person name="Pan H."/>
            <person name="Jiang H."/>
            <person name="Wei Q."/>
            <person name="Fang M."/>
            <person name="Yu H."/>
            <person name="Zhu C."/>
            <person name="Cai Y."/>
            <person name="He Y."/>
            <person name="Gan X."/>
            <person name="Zeng H."/>
            <person name="Yu D."/>
            <person name="Zhu Y."/>
            <person name="Jiang H."/>
            <person name="Qiu Q."/>
            <person name="Yang H."/>
            <person name="Zhang Y.E."/>
            <person name="Wang W."/>
            <person name="Zhu M."/>
            <person name="He S."/>
            <person name="Zhang G."/>
        </authorList>
    </citation>
    <scope>NUCLEOTIDE SEQUENCE</scope>
    <source>
        <strain evidence="2">Pddl_001</strain>
    </source>
</reference>
<feature type="non-terminal residue" evidence="2">
    <location>
        <position position="470"/>
    </location>
</feature>
<keyword evidence="1" id="KW-0175">Coiled coil</keyword>
<dbReference type="Proteomes" id="UP001166093">
    <property type="component" value="Unassembled WGS sequence"/>
</dbReference>